<dbReference type="EMBL" id="RIBW01000025">
    <property type="protein sequence ID" value="RUL96142.1"/>
    <property type="molecule type" value="Genomic_DNA"/>
</dbReference>
<proteinExistence type="predicted"/>
<organism evidence="1 2">
    <name type="scientific">Rhizobium anhuiense</name>
    <dbReference type="NCBI Taxonomy" id="1184720"/>
    <lineage>
        <taxon>Bacteria</taxon>
        <taxon>Pseudomonadati</taxon>
        <taxon>Pseudomonadota</taxon>
        <taxon>Alphaproteobacteria</taxon>
        <taxon>Hyphomicrobiales</taxon>
        <taxon>Rhizobiaceae</taxon>
        <taxon>Rhizobium/Agrobacterium group</taxon>
        <taxon>Rhizobium</taxon>
    </lineage>
</organism>
<dbReference type="RefSeq" id="WP_127431797.1">
    <property type="nucleotide sequence ID" value="NZ_BMFI01000022.1"/>
</dbReference>
<gene>
    <name evidence="1" type="ORF">EEQ99_32300</name>
</gene>
<evidence type="ECO:0000313" key="1">
    <source>
        <dbReference type="EMBL" id="RUL96142.1"/>
    </source>
</evidence>
<name>A0A432N9B9_9HYPH</name>
<reference evidence="1 2" key="1">
    <citation type="journal article" date="2015" name="Int. J. Syst. Evol. Microbiol.">
        <title>Rhizobium anhuiense sp. nov., isolated from effective nodules of Vicia faba and Pisum sativum.</title>
        <authorList>
            <person name="Zhang Y.J."/>
            <person name="Zheng W.T."/>
            <person name="Everall I."/>
            <person name="Young J.P."/>
            <person name="Zhang X.X."/>
            <person name="Tian C.F."/>
            <person name="Sui X.H."/>
            <person name="Wang E.T."/>
            <person name="Chen W.X."/>
        </authorList>
    </citation>
    <scope>NUCLEOTIDE SEQUENCE [LARGE SCALE GENOMIC DNA]</scope>
    <source>
        <strain evidence="1 2">CCBAU 23252</strain>
    </source>
</reference>
<comment type="caution">
    <text evidence="1">The sequence shown here is derived from an EMBL/GenBank/DDBJ whole genome shotgun (WGS) entry which is preliminary data.</text>
</comment>
<dbReference type="Proteomes" id="UP000273611">
    <property type="component" value="Unassembled WGS sequence"/>
</dbReference>
<protein>
    <submittedName>
        <fullName evidence="1">Uncharacterized protein</fullName>
    </submittedName>
</protein>
<accession>A0A432N9B9</accession>
<dbReference type="AlphaFoldDB" id="A0A432N9B9"/>
<sequence>MPERILKLEFRQILGETKSGEDRTAFFPTMFTHEDRDGRRAAAFEYFQRSAKFAGADVEGLDGFGEDAVIYTDPRGRRSLWVEAEFPAYKRAYIAYWNTLGGLSDLVFIDGARYHVDHSFNKARMIVEHGDGTIVDDGTIPLLPPHVRGGYVRLFLVPAVVNVAWGRTIEKRRSGEGRLQGLFRAASWIILAKLAGHLPPSRDDLESAAKRLIAVYGRQGFKGDDDVTRSYCHELRLNSGHTLKQLLTPDGVANAFLRDDDIIRDPEIVALLDVGLKLGVQYPLFDAAIPSAY</sequence>
<evidence type="ECO:0000313" key="2">
    <source>
        <dbReference type="Proteomes" id="UP000273611"/>
    </source>
</evidence>